<dbReference type="Gene3D" id="1.10.10.60">
    <property type="entry name" value="Homeodomain-like"/>
    <property type="match status" value="1"/>
</dbReference>
<organism evidence="3 4">
    <name type="scientific">Eggerthella guodeyinii</name>
    <dbReference type="NCBI Taxonomy" id="2690837"/>
    <lineage>
        <taxon>Bacteria</taxon>
        <taxon>Bacillati</taxon>
        <taxon>Actinomycetota</taxon>
        <taxon>Coriobacteriia</taxon>
        <taxon>Eggerthellales</taxon>
        <taxon>Eggerthellaceae</taxon>
        <taxon>Eggerthella</taxon>
    </lineage>
</organism>
<dbReference type="Proteomes" id="UP000478463">
    <property type="component" value="Chromosome"/>
</dbReference>
<dbReference type="GO" id="GO:0003677">
    <property type="term" value="F:DNA binding"/>
    <property type="evidence" value="ECO:0007669"/>
    <property type="project" value="UniProtKB-KW"/>
</dbReference>
<evidence type="ECO:0000256" key="2">
    <source>
        <dbReference type="ARBA" id="ARBA00023172"/>
    </source>
</evidence>
<dbReference type="CDD" id="cd03768">
    <property type="entry name" value="SR_ResInv"/>
    <property type="match status" value="1"/>
</dbReference>
<evidence type="ECO:0000313" key="4">
    <source>
        <dbReference type="Proteomes" id="UP000478463"/>
    </source>
</evidence>
<dbReference type="InterPro" id="IPR006119">
    <property type="entry name" value="Resolv_N"/>
</dbReference>
<evidence type="ECO:0000313" key="3">
    <source>
        <dbReference type="EMBL" id="QOS66731.1"/>
    </source>
</evidence>
<dbReference type="InterPro" id="IPR036162">
    <property type="entry name" value="Resolvase-like_N_sf"/>
</dbReference>
<sequence length="195" mass="21647">MKGKAAMKFAIARCSTKEQDESRQVEALLAYGVPQENIFIEKISGVAKKRPVLDDVISRLREGDELIVCDLSRLARSTKQLLETVDALTEKGVTLVSLKENLDLSTPVGRMTITVLMSVVQWQREMIIDNCQMGRETARSKGKSLGGRPRISAKTYDKAIALYQSGSTVREVKELTGVSSPSLYRELERRGLGRS</sequence>
<keyword evidence="2" id="KW-0233">DNA recombination</keyword>
<dbReference type="KEGG" id="egd:GS424_009140"/>
<dbReference type="PROSITE" id="PS51736">
    <property type="entry name" value="RECOMBINASES_3"/>
    <property type="match status" value="1"/>
</dbReference>
<reference evidence="3 4" key="1">
    <citation type="submission" date="2020-10" db="EMBL/GenBank/DDBJ databases">
        <title>Eggerthella sp. nov., isolated from human feces.</title>
        <authorList>
            <person name="Yajun G."/>
        </authorList>
    </citation>
    <scope>NUCLEOTIDE SEQUENCE [LARGE SCALE GENOMIC DNA]</scope>
    <source>
        <strain evidence="3 4">HF-1101</strain>
    </source>
</reference>
<name>A0A6L7IT69_9ACTN</name>
<dbReference type="GO" id="GO:0000150">
    <property type="term" value="F:DNA strand exchange activity"/>
    <property type="evidence" value="ECO:0007669"/>
    <property type="project" value="InterPro"/>
</dbReference>
<dbReference type="InterPro" id="IPR050639">
    <property type="entry name" value="SSR_resolvase"/>
</dbReference>
<keyword evidence="1" id="KW-0238">DNA-binding</keyword>
<dbReference type="AlphaFoldDB" id="A0A6L7IT69"/>
<dbReference type="SUPFAM" id="SSF53041">
    <property type="entry name" value="Resolvase-like"/>
    <property type="match status" value="1"/>
</dbReference>
<evidence type="ECO:0000256" key="1">
    <source>
        <dbReference type="ARBA" id="ARBA00023125"/>
    </source>
</evidence>
<protein>
    <submittedName>
        <fullName evidence="3">Recombinase family protein</fullName>
    </submittedName>
</protein>
<dbReference type="EMBL" id="CP063310">
    <property type="protein sequence ID" value="QOS66731.1"/>
    <property type="molecule type" value="Genomic_DNA"/>
</dbReference>
<proteinExistence type="predicted"/>
<dbReference type="PANTHER" id="PTHR30461">
    <property type="entry name" value="DNA-INVERTASE FROM LAMBDOID PROPHAGE"/>
    <property type="match status" value="1"/>
</dbReference>
<dbReference type="RefSeq" id="WP_160942485.1">
    <property type="nucleotide sequence ID" value="NZ_CP063310.1"/>
</dbReference>
<dbReference type="Pfam" id="PF00239">
    <property type="entry name" value="Resolvase"/>
    <property type="match status" value="1"/>
</dbReference>
<accession>A0A6L7IT69</accession>
<gene>
    <name evidence="3" type="ORF">GS424_009140</name>
</gene>
<dbReference type="SMART" id="SM00857">
    <property type="entry name" value="Resolvase"/>
    <property type="match status" value="1"/>
</dbReference>
<dbReference type="Gene3D" id="3.40.50.1390">
    <property type="entry name" value="Resolvase, N-terminal catalytic domain"/>
    <property type="match status" value="1"/>
</dbReference>
<dbReference type="PANTHER" id="PTHR30461:SF2">
    <property type="entry name" value="SERINE RECOMBINASE PINE-RELATED"/>
    <property type="match status" value="1"/>
</dbReference>